<feature type="compositionally biased region" description="Basic and acidic residues" evidence="5">
    <location>
        <begin position="436"/>
        <end position="449"/>
    </location>
</feature>
<feature type="compositionally biased region" description="Pro residues" evidence="5">
    <location>
        <begin position="641"/>
        <end position="654"/>
    </location>
</feature>
<proteinExistence type="inferred from homology"/>
<feature type="compositionally biased region" description="Polar residues" evidence="5">
    <location>
        <begin position="672"/>
        <end position="681"/>
    </location>
</feature>
<feature type="compositionally biased region" description="Basic and acidic residues" evidence="5">
    <location>
        <begin position="56"/>
        <end position="65"/>
    </location>
</feature>
<organism evidence="7 8">
    <name type="scientific">Discina gigas</name>
    <dbReference type="NCBI Taxonomy" id="1032678"/>
    <lineage>
        <taxon>Eukaryota</taxon>
        <taxon>Fungi</taxon>
        <taxon>Dikarya</taxon>
        <taxon>Ascomycota</taxon>
        <taxon>Pezizomycotina</taxon>
        <taxon>Pezizomycetes</taxon>
        <taxon>Pezizales</taxon>
        <taxon>Discinaceae</taxon>
        <taxon>Discina</taxon>
    </lineage>
</organism>
<feature type="region of interest" description="Disordered" evidence="5">
    <location>
        <begin position="881"/>
        <end position="991"/>
    </location>
</feature>
<dbReference type="InterPro" id="IPR027417">
    <property type="entry name" value="P-loop_NTPase"/>
</dbReference>
<feature type="region of interest" description="Disordered" evidence="5">
    <location>
        <begin position="1021"/>
        <end position="1074"/>
    </location>
</feature>
<comment type="function">
    <text evidence="4">RNA helicase.</text>
</comment>
<dbReference type="Proteomes" id="UP001447188">
    <property type="component" value="Unassembled WGS sequence"/>
</dbReference>
<feature type="region of interest" description="Disordered" evidence="5">
    <location>
        <begin position="670"/>
        <end position="763"/>
    </location>
</feature>
<comment type="catalytic activity">
    <reaction evidence="4">
        <text>ATP + H2O = ADP + phosphate + H(+)</text>
        <dbReference type="Rhea" id="RHEA:13065"/>
        <dbReference type="ChEBI" id="CHEBI:15377"/>
        <dbReference type="ChEBI" id="CHEBI:15378"/>
        <dbReference type="ChEBI" id="CHEBI:30616"/>
        <dbReference type="ChEBI" id="CHEBI:43474"/>
        <dbReference type="ChEBI" id="CHEBI:456216"/>
        <dbReference type="EC" id="3.6.4.13"/>
    </reaction>
</comment>
<evidence type="ECO:0000256" key="5">
    <source>
        <dbReference type="SAM" id="MobiDB-lite"/>
    </source>
</evidence>
<keyword evidence="8" id="KW-1185">Reference proteome</keyword>
<dbReference type="GO" id="GO:0003724">
    <property type="term" value="F:RNA helicase activity"/>
    <property type="evidence" value="ECO:0007669"/>
    <property type="project" value="UniProtKB-EC"/>
</dbReference>
<comment type="similarity">
    <text evidence="4">Belongs to the DEAD box helicase family.</text>
</comment>
<keyword evidence="2 4" id="KW-0378">Hydrolase</keyword>
<feature type="region of interest" description="Disordered" evidence="5">
    <location>
        <begin position="776"/>
        <end position="846"/>
    </location>
</feature>
<dbReference type="PANTHER" id="PTHR24031">
    <property type="entry name" value="RNA HELICASE"/>
    <property type="match status" value="1"/>
</dbReference>
<evidence type="ECO:0000259" key="6">
    <source>
        <dbReference type="Pfam" id="PF00270"/>
    </source>
</evidence>
<feature type="compositionally biased region" description="Basic and acidic residues" evidence="5">
    <location>
        <begin position="464"/>
        <end position="478"/>
    </location>
</feature>
<dbReference type="GO" id="GO:0016787">
    <property type="term" value="F:hydrolase activity"/>
    <property type="evidence" value="ECO:0007669"/>
    <property type="project" value="UniProtKB-KW"/>
</dbReference>
<feature type="compositionally biased region" description="Basic and acidic residues" evidence="5">
    <location>
        <begin position="228"/>
        <end position="239"/>
    </location>
</feature>
<name>A0ABR3G8V5_9PEZI</name>
<feature type="compositionally biased region" description="Basic and acidic residues" evidence="5">
    <location>
        <begin position="605"/>
        <end position="616"/>
    </location>
</feature>
<feature type="region of interest" description="Disordered" evidence="5">
    <location>
        <begin position="164"/>
        <end position="259"/>
    </location>
</feature>
<feature type="compositionally biased region" description="Basic and acidic residues" evidence="5">
    <location>
        <begin position="629"/>
        <end position="638"/>
    </location>
</feature>
<feature type="compositionally biased region" description="Pro residues" evidence="5">
    <location>
        <begin position="578"/>
        <end position="587"/>
    </location>
</feature>
<evidence type="ECO:0000313" key="7">
    <source>
        <dbReference type="EMBL" id="KAL0632379.1"/>
    </source>
</evidence>
<feature type="region of interest" description="Disordered" evidence="5">
    <location>
        <begin position="365"/>
        <end position="654"/>
    </location>
</feature>
<feature type="domain" description="DEAD/DEAH-box helicase" evidence="6">
    <location>
        <begin position="1113"/>
        <end position="1218"/>
    </location>
</feature>
<feature type="compositionally biased region" description="Basic and acidic residues" evidence="5">
    <location>
        <begin position="546"/>
        <end position="557"/>
    </location>
</feature>
<gene>
    <name evidence="7" type="primary">FAL1_2</name>
    <name evidence="7" type="ORF">Q9L58_008740</name>
</gene>
<feature type="compositionally biased region" description="Basic and acidic residues" evidence="5">
    <location>
        <begin position="498"/>
        <end position="509"/>
    </location>
</feature>
<comment type="domain">
    <text evidence="4">The Q motif is unique to and characteristic of the DEAD box family of RNA helicases and controls ATP binding and hydrolysis.</text>
</comment>
<feature type="compositionally biased region" description="Polar residues" evidence="5">
    <location>
        <begin position="9"/>
        <end position="19"/>
    </location>
</feature>
<feature type="region of interest" description="Disordered" evidence="5">
    <location>
        <begin position="294"/>
        <end position="317"/>
    </location>
</feature>
<dbReference type="Gene3D" id="3.40.50.300">
    <property type="entry name" value="P-loop containing nucleotide triphosphate hydrolases"/>
    <property type="match status" value="1"/>
</dbReference>
<accession>A0ABR3G8V5</accession>
<sequence length="1236" mass="132568">MLSRAFYTLSKTLRPTVPTNEDRAPIAKADRPRAQTLGRRNVEAPSDTPPMATMRRPSESPRRNDIPVYDTPAVANRVPRKPVPRKPEPPAMLLRPLPALPVLMHPLPPLPISALLCGPTSVDVGINTDTPSTSIDKNTARIPEQQNPFARFSVMAYPSFEHTTIRSREPTTGNSGVNTDAPPSATIDSPGARILESRTPKAPPAGPEVSALRHSGKYPTSVFPVPARPDEPTSKDAKISADTPATSVGKPKSRIPEQQDPLAKVSVMAYTSIEPAATSIRSREPTVEGWRAHADAPPSVTISARIPGQNNPFRRHSSLEPATSIRPREPTVVDSKLHVDAPLSATIGSPGAWILERQTREALLARPEAPTPRRSGKYPMSVLPVLPRPGEPTNRDAKISTDTPSASADKPKSRTTEQHSPFRRYSSVEPATTSLRSREPTVEDSKIHMDAPPSATIDSPGARILERRAPEALPERPEVSAPRHSGKYPMSVLPVSPRPDESTNRDAKINGDSLFSNSVDKPKARTPEQHSPFRRYSSVEPATSIRPREPTVEDSKTYTDVPLSVTTGARILERRTPEAPPARPEVPAPRRSGKYPMSVLPVLPRPDEPTNKDTKINGDSLFSNSVDTPKARTPEQKSPRKPPTIPAVTVPPHPGGVQLPVYPTSLPLIGPTNGNANSNTGVPPYASVDEPKARAPRQKPGTPPTIPVVAIPPRSGGVQLPTSLCPTGTTNGNANSDPGAPPYANVDKPEAQTLQQNTPPARSPVVSIPLFELAMSSSSKKPNEEAKINTDAPSSASVGGPRTRILEKQTLETPAARPAVIAPLRSKEPTTEDAKTHTDIPPPVETATPQILKLQPPGTLPERPSVVEFAMSLRPVGVAGISESASRSALPSGRGDRAKASYRELQTPPTVPAATANSTPGPKMPLINETNTLSDPPDALPRLLNPQKKANPRSRNPKLLGPKSRDRNVSTPRPIPVPPTTATPHDALGGGSRLLKCPKCPPSCKQFKNEKSLTQHLASGYHERKSETLDLPNSTSKTSSRSSRGHGKQSDNGPSTLPQQPTASNTGRRPSARSALVPVSAEAIAASIQKITAALAGTTRVTVSDHLLHGIDAALSETQMLVISPTREIAIHIADLLSTRGITCYACIGGTLVYEDKKRLAAGPHVVSGTLGRVADMLQHRFLQPRNIAVLVLNRDDELRRKSYHEQLASVYQFLEPDTKIVRAKVGGGSSMSLLI</sequence>
<evidence type="ECO:0000256" key="1">
    <source>
        <dbReference type="ARBA" id="ARBA00022741"/>
    </source>
</evidence>
<feature type="compositionally biased region" description="Basic and acidic residues" evidence="5">
    <location>
        <begin position="20"/>
        <end position="33"/>
    </location>
</feature>
<comment type="caution">
    <text evidence="7">The sequence shown here is derived from an EMBL/GenBank/DDBJ whole genome shotgun (WGS) entry which is preliminary data.</text>
</comment>
<dbReference type="EC" id="3.6.4.13" evidence="4"/>
<evidence type="ECO:0000256" key="4">
    <source>
        <dbReference type="RuleBase" id="RU365068"/>
    </source>
</evidence>
<feature type="compositionally biased region" description="Polar residues" evidence="5">
    <location>
        <begin position="1050"/>
        <end position="1068"/>
    </location>
</feature>
<dbReference type="SUPFAM" id="SSF52540">
    <property type="entry name" value="P-loop containing nucleoside triphosphate hydrolases"/>
    <property type="match status" value="1"/>
</dbReference>
<dbReference type="EMBL" id="JBBBZM010000172">
    <property type="protein sequence ID" value="KAL0632379.1"/>
    <property type="molecule type" value="Genomic_DNA"/>
</dbReference>
<dbReference type="InterPro" id="IPR011545">
    <property type="entry name" value="DEAD/DEAH_box_helicase_dom"/>
</dbReference>
<evidence type="ECO:0000256" key="2">
    <source>
        <dbReference type="ARBA" id="ARBA00022801"/>
    </source>
</evidence>
<keyword evidence="4" id="KW-0694">RNA-binding</keyword>
<feature type="compositionally biased region" description="Basic and acidic residues" evidence="5">
    <location>
        <begin position="825"/>
        <end position="838"/>
    </location>
</feature>
<feature type="compositionally biased region" description="Polar residues" evidence="5">
    <location>
        <begin position="720"/>
        <end position="736"/>
    </location>
</feature>
<keyword evidence="4 7" id="KW-0347">Helicase</keyword>
<protein>
    <recommendedName>
        <fullName evidence="4">ATP-dependent RNA helicase</fullName>
        <ecNumber evidence="4">3.6.4.13</ecNumber>
    </recommendedName>
</protein>
<dbReference type="Pfam" id="PF00270">
    <property type="entry name" value="DEAD"/>
    <property type="match status" value="1"/>
</dbReference>
<evidence type="ECO:0000256" key="3">
    <source>
        <dbReference type="ARBA" id="ARBA00022840"/>
    </source>
</evidence>
<reference evidence="7 8" key="1">
    <citation type="submission" date="2024-02" db="EMBL/GenBank/DDBJ databases">
        <title>Discinaceae phylogenomics.</title>
        <authorList>
            <person name="Dirks A.C."/>
            <person name="James T.Y."/>
        </authorList>
    </citation>
    <scope>NUCLEOTIDE SEQUENCE [LARGE SCALE GENOMIC DNA]</scope>
    <source>
        <strain evidence="7 8">ACD0624</strain>
    </source>
</reference>
<evidence type="ECO:0000313" key="8">
    <source>
        <dbReference type="Proteomes" id="UP001447188"/>
    </source>
</evidence>
<keyword evidence="1 4" id="KW-0547">Nucleotide-binding</keyword>
<keyword evidence="3 4" id="KW-0067">ATP-binding</keyword>
<feature type="region of interest" description="Disordered" evidence="5">
    <location>
        <begin position="9"/>
        <end position="68"/>
    </location>
</feature>